<name>A0AAN1XYE8_UNVUL</name>
<sequence>MELAAEGHRTTRVAPENLYAGLYRIRRFEQRTADLFRAGEVKGTAHSSIGQEAIAVGFGAALDARDYVVGHHRSHGHVLAKGGEPKRMFAELLGRAAGSCGGLGGSMHIADLALGILGCNGVVGAGLGLGCGAALAAQLRGEDRVTVVFFGDGAAGEGVTHEALTLAAVWSLPVLFVCENNQYALTTEWRQSRPVERIAARGAAYAIPAETIDGNDVEGVLAHAVAAIAAVRAGDGPRLVEAVTYRHLEHSMRANLPETRDLNRHEREVAADPIARYERALLERGFEAMQLANVRAAIDAEIDDAIAWARVQPEASADGLMRAAYAPHAGSYPDVPSDAGRRLSLVGGVREALAQEMERDRAVVLIGEDVEMGGIFTASQGLRDRFGAARVRNTPIAELGFADLAVGAAMTGLRPVVEIQIFDFVTLAMDAIVNQAAKLRFMMGGTATVPIVFRGPSGGGVRLAAQHSQSLEAWFAHVPGLVVVAPSNARDAKGLLAAAIRDDNPVVFLEAKSILFDEGPVPEGETVIPLGVAEIKRAGSDVSVVATQAMVRHALRAAQELAREGISVEVVDPRTLYPLDIKTILASARKTGRVVVAHEAPVFAGIGAEIAAAVNEEAFFDLDAPVARVGAAHHPVPYADHLERSTLPTWERIVEAIRGLP</sequence>
<dbReference type="KEGG" id="vab:WPS_18080"/>
<dbReference type="SUPFAM" id="SSF52922">
    <property type="entry name" value="TK C-terminal domain-like"/>
    <property type="match status" value="1"/>
</dbReference>
<keyword evidence="3" id="KW-0786">Thiamine pyrophosphate</keyword>
<dbReference type="RefSeq" id="WP_317994192.1">
    <property type="nucleotide sequence ID" value="NZ_AP025523.1"/>
</dbReference>
<evidence type="ECO:0000256" key="4">
    <source>
        <dbReference type="ARBA" id="ARBA00051911"/>
    </source>
</evidence>
<feature type="domain" description="Transketolase-like pyrimidine-binding" evidence="5">
    <location>
        <begin position="343"/>
        <end position="517"/>
    </location>
</feature>
<dbReference type="Gene3D" id="3.40.50.920">
    <property type="match status" value="1"/>
</dbReference>
<dbReference type="Pfam" id="PF02779">
    <property type="entry name" value="Transket_pyr"/>
    <property type="match status" value="1"/>
</dbReference>
<dbReference type="InterPro" id="IPR033248">
    <property type="entry name" value="Transketolase_C"/>
</dbReference>
<comment type="catalytic activity">
    <reaction evidence="4">
        <text>N(6)-[(R)-lipoyl]-L-lysyl-[protein] + 2-oxoglutarate + H(+) = N(6)-[(R)-S(8)-succinyldihydrolipoyl]-L-lysyl-[protein] + CO2</text>
        <dbReference type="Rhea" id="RHEA:12188"/>
        <dbReference type="Rhea" id="RHEA-COMP:10474"/>
        <dbReference type="Rhea" id="RHEA-COMP:20092"/>
        <dbReference type="ChEBI" id="CHEBI:15378"/>
        <dbReference type="ChEBI" id="CHEBI:16526"/>
        <dbReference type="ChEBI" id="CHEBI:16810"/>
        <dbReference type="ChEBI" id="CHEBI:83099"/>
        <dbReference type="ChEBI" id="CHEBI:83120"/>
        <dbReference type="EC" id="1.2.4.2"/>
    </reaction>
</comment>
<dbReference type="InterPro" id="IPR001017">
    <property type="entry name" value="DH_E1"/>
</dbReference>
<evidence type="ECO:0000259" key="5">
    <source>
        <dbReference type="SMART" id="SM00861"/>
    </source>
</evidence>
<organism evidence="6 7">
    <name type="scientific">Vulcanimicrobium alpinum</name>
    <dbReference type="NCBI Taxonomy" id="3016050"/>
    <lineage>
        <taxon>Bacteria</taxon>
        <taxon>Bacillati</taxon>
        <taxon>Vulcanimicrobiota</taxon>
        <taxon>Vulcanimicrobiia</taxon>
        <taxon>Vulcanimicrobiales</taxon>
        <taxon>Vulcanimicrobiaceae</taxon>
        <taxon>Vulcanimicrobium</taxon>
    </lineage>
</organism>
<keyword evidence="7" id="KW-1185">Reference proteome</keyword>
<accession>A0AAN1XYE8</accession>
<dbReference type="InterPro" id="IPR005475">
    <property type="entry name" value="Transketolase-like_Pyr-bd"/>
</dbReference>
<evidence type="ECO:0000256" key="2">
    <source>
        <dbReference type="ARBA" id="ARBA00023002"/>
    </source>
</evidence>
<dbReference type="Pfam" id="PF02780">
    <property type="entry name" value="Transketolase_C"/>
    <property type="match status" value="1"/>
</dbReference>
<dbReference type="FunFam" id="3.40.50.920:FF:000001">
    <property type="entry name" value="Pyruvate dehydrogenase E1 beta subunit"/>
    <property type="match status" value="1"/>
</dbReference>
<dbReference type="Proteomes" id="UP001317532">
    <property type="component" value="Chromosome"/>
</dbReference>
<dbReference type="PANTHER" id="PTHR43257">
    <property type="entry name" value="PYRUVATE DEHYDROGENASE E1 COMPONENT BETA SUBUNIT"/>
    <property type="match status" value="1"/>
</dbReference>
<evidence type="ECO:0000313" key="6">
    <source>
        <dbReference type="EMBL" id="BDE06532.1"/>
    </source>
</evidence>
<proteinExistence type="predicted"/>
<protein>
    <submittedName>
        <fullName evidence="6">2-oxoisovalerate dehydrogenase E1</fullName>
    </submittedName>
</protein>
<dbReference type="CDD" id="cd02000">
    <property type="entry name" value="TPP_E1_PDC_ADC_BCADC"/>
    <property type="match status" value="1"/>
</dbReference>
<dbReference type="NCBIfam" id="NF006667">
    <property type="entry name" value="PRK09212.1"/>
    <property type="match status" value="1"/>
</dbReference>
<gene>
    <name evidence="6" type="primary">bkdA</name>
    <name evidence="6" type="ORF">WPS_18080</name>
</gene>
<evidence type="ECO:0000256" key="1">
    <source>
        <dbReference type="ARBA" id="ARBA00001964"/>
    </source>
</evidence>
<dbReference type="SUPFAM" id="SSF52518">
    <property type="entry name" value="Thiamin diphosphate-binding fold (THDP-binding)"/>
    <property type="match status" value="2"/>
</dbReference>
<dbReference type="AlphaFoldDB" id="A0AAN1XYE8"/>
<dbReference type="PANTHER" id="PTHR43257:SF2">
    <property type="entry name" value="PYRUVATE DEHYDROGENASE E1 COMPONENT SUBUNIT BETA"/>
    <property type="match status" value="1"/>
</dbReference>
<dbReference type="SMART" id="SM00861">
    <property type="entry name" value="Transket_pyr"/>
    <property type="match status" value="1"/>
</dbReference>
<comment type="cofactor">
    <cofactor evidence="1">
        <name>thiamine diphosphate</name>
        <dbReference type="ChEBI" id="CHEBI:58937"/>
    </cofactor>
</comment>
<dbReference type="FunFam" id="3.40.50.970:FF:000001">
    <property type="entry name" value="Pyruvate dehydrogenase E1 beta subunit"/>
    <property type="match status" value="1"/>
</dbReference>
<dbReference type="Gene3D" id="3.40.50.970">
    <property type="match status" value="2"/>
</dbReference>
<evidence type="ECO:0000313" key="7">
    <source>
        <dbReference type="Proteomes" id="UP001317532"/>
    </source>
</evidence>
<dbReference type="InterPro" id="IPR029061">
    <property type="entry name" value="THDP-binding"/>
</dbReference>
<keyword evidence="2" id="KW-0560">Oxidoreductase</keyword>
<dbReference type="EMBL" id="AP025523">
    <property type="protein sequence ID" value="BDE06532.1"/>
    <property type="molecule type" value="Genomic_DNA"/>
</dbReference>
<dbReference type="CDD" id="cd07036">
    <property type="entry name" value="TPP_PYR_E1-PDHc-beta_like"/>
    <property type="match status" value="1"/>
</dbReference>
<reference evidence="6 7" key="1">
    <citation type="journal article" date="2022" name="ISME Commun">
        <title>Vulcanimicrobium alpinus gen. nov. sp. nov., the first cultivated representative of the candidate phylum 'Eremiobacterota', is a metabolically versatile aerobic anoxygenic phototroph.</title>
        <authorList>
            <person name="Yabe S."/>
            <person name="Muto K."/>
            <person name="Abe K."/>
            <person name="Yokota A."/>
            <person name="Staudigel H."/>
            <person name="Tebo B.M."/>
        </authorList>
    </citation>
    <scope>NUCLEOTIDE SEQUENCE [LARGE SCALE GENOMIC DNA]</scope>
    <source>
        <strain evidence="6 7">WC8-2</strain>
    </source>
</reference>
<dbReference type="InterPro" id="IPR009014">
    <property type="entry name" value="Transketo_C/PFOR_II"/>
</dbReference>
<dbReference type="Pfam" id="PF00676">
    <property type="entry name" value="E1_dh"/>
    <property type="match status" value="1"/>
</dbReference>
<dbReference type="GO" id="GO:0004591">
    <property type="term" value="F:oxoglutarate dehydrogenase (succinyl-transferring) activity"/>
    <property type="evidence" value="ECO:0007669"/>
    <property type="project" value="UniProtKB-EC"/>
</dbReference>
<evidence type="ECO:0000256" key="3">
    <source>
        <dbReference type="ARBA" id="ARBA00023052"/>
    </source>
</evidence>